<evidence type="ECO:0000256" key="9">
    <source>
        <dbReference type="ARBA" id="ARBA00023329"/>
    </source>
</evidence>
<feature type="region of interest" description="Disordered" evidence="12">
    <location>
        <begin position="164"/>
        <end position="228"/>
    </location>
</feature>
<comment type="function">
    <text evidence="10">The coatomer is a cytosolic protein complex that binds to dilysine motifs and reversibly associates with Golgi non-clathrin-coated vesicles, which further mediate biosynthetic protein transport from the ER, via the Golgi up to the trans Golgi network. Coatomer complex is required for budding from Golgi membranes, and is essential for the retrograde Golgi-to-ER transport of dilysine-tagged proteins.</text>
</comment>
<evidence type="ECO:0000256" key="8">
    <source>
        <dbReference type="ARBA" id="ARBA00023136"/>
    </source>
</evidence>
<keyword evidence="5 10" id="KW-0931">ER-Golgi transport</keyword>
<evidence type="ECO:0000256" key="5">
    <source>
        <dbReference type="ARBA" id="ARBA00022892"/>
    </source>
</evidence>
<dbReference type="GO" id="GO:0051645">
    <property type="term" value="P:Golgi localization"/>
    <property type="evidence" value="ECO:0007669"/>
    <property type="project" value="TreeGrafter"/>
</dbReference>
<evidence type="ECO:0000256" key="7">
    <source>
        <dbReference type="ARBA" id="ARBA00023034"/>
    </source>
</evidence>
<dbReference type="GO" id="GO:0000139">
    <property type="term" value="C:Golgi membrane"/>
    <property type="evidence" value="ECO:0007669"/>
    <property type="project" value="UniProtKB-SubCell"/>
</dbReference>
<dbReference type="InterPro" id="IPR036168">
    <property type="entry name" value="AP2_Mu_C_sf"/>
</dbReference>
<dbReference type="InterPro" id="IPR022775">
    <property type="entry name" value="AP_mu_sigma_su"/>
</dbReference>
<dbReference type="InterPro" id="IPR011012">
    <property type="entry name" value="Longin-like_dom_sf"/>
</dbReference>
<keyword evidence="7 10" id="KW-0333">Golgi apparatus</keyword>
<evidence type="ECO:0000256" key="4">
    <source>
        <dbReference type="ARBA" id="ARBA00022490"/>
    </source>
</evidence>
<dbReference type="SUPFAM" id="SSF49447">
    <property type="entry name" value="Second domain of Mu2 adaptin subunit (ap50) of ap2 adaptor"/>
    <property type="match status" value="1"/>
</dbReference>
<dbReference type="SUPFAM" id="SSF64356">
    <property type="entry name" value="SNARE-like"/>
    <property type="match status" value="1"/>
</dbReference>
<sequence>MVLLSAAVCTKAGKVVVSRQFMEMSRSRVEGLLAAFPKLMNSDDQHTFIETDTVRYVYQPMEQLYMVLITTKNSNILEDLETLRLFAKVVPEYCRSFTERDVAAHAFELIFAFDEIIALGYRENVDLYRIRTYTEMESHDEQIFKMRQKAKEREAKDIMKRKAKALQKERERGRGFGSTGMSGMGSASFMPQQDVAPVAPSVAAPSTPTQRSAPAKKPGRGMKLGGKSKGKDFVDALIQEGEEVAPDTADIIAPSKTQAAAPVATPNRESVHLAADEKITLEANRDGGLEHMEVKGTLTVFVSDPEVTRIRINCDKGPKSIPYQTHPNIDKRTFGGSGVIGLKDKERGFPVGTGVGVLKWRFQTTDDAHIPLSINCWPNPNADGSCDVNIDYELLADDLQLQDVTITVPLPAHSGAPVVARADGAYDHDSRNGVLLWRIPVVDSENPEGSIEFTTNGGDTDDFFPVQVDFASSKLYAGLQINSVEVIGGGDTTFSSEVSFAPASYEIV</sequence>
<dbReference type="eggNOG" id="KOG2635">
    <property type="taxonomic scope" value="Eukaryota"/>
</dbReference>
<dbReference type="InterPro" id="IPR028565">
    <property type="entry name" value="MHD"/>
</dbReference>
<organism evidence="15">
    <name type="scientific">Salpingoeca rosetta (strain ATCC 50818 / BSB-021)</name>
    <dbReference type="NCBI Taxonomy" id="946362"/>
    <lineage>
        <taxon>Eukaryota</taxon>
        <taxon>Choanoflagellata</taxon>
        <taxon>Craspedida</taxon>
        <taxon>Salpingoecidae</taxon>
        <taxon>Salpingoeca</taxon>
    </lineage>
</organism>
<evidence type="ECO:0000256" key="10">
    <source>
        <dbReference type="RuleBase" id="RU364018"/>
    </source>
</evidence>
<evidence type="ECO:0000256" key="1">
    <source>
        <dbReference type="ARBA" id="ARBA00010516"/>
    </source>
</evidence>
<dbReference type="AlphaFoldDB" id="F2UL51"/>
<dbReference type="InterPro" id="IPR027059">
    <property type="entry name" value="Coatomer_dsu"/>
</dbReference>
<evidence type="ECO:0000259" key="13">
    <source>
        <dbReference type="PROSITE" id="PS51072"/>
    </source>
</evidence>
<accession>F2UL51</accession>
<keyword evidence="3 10" id="KW-0813">Transport</keyword>
<dbReference type="PANTHER" id="PTHR10121:SF0">
    <property type="entry name" value="COATOMER SUBUNIT DELTA"/>
    <property type="match status" value="1"/>
</dbReference>
<reference evidence="14" key="1">
    <citation type="submission" date="2009-08" db="EMBL/GenBank/DDBJ databases">
        <title>Annotation of Salpingoeca rosetta.</title>
        <authorList>
            <consortium name="The Broad Institute Genome Sequencing Platform"/>
            <person name="Russ C."/>
            <person name="Cuomo C."/>
            <person name="Burger G."/>
            <person name="Gray M.W."/>
            <person name="Holland P.W.H."/>
            <person name="King N."/>
            <person name="Lang F.B.F."/>
            <person name="Roger A.J."/>
            <person name="Ruiz-Trillo I."/>
            <person name="Young S.K."/>
            <person name="Zeng Q."/>
            <person name="Gargeya S."/>
            <person name="Alvarado L."/>
            <person name="Berlin A."/>
            <person name="Chapman S.B."/>
            <person name="Chen Z."/>
            <person name="Freedman E."/>
            <person name="Gellesch M."/>
            <person name="Goldberg J."/>
            <person name="Griggs A."/>
            <person name="Gujja S."/>
            <person name="Heilman E."/>
            <person name="Heiman D."/>
            <person name="Howarth C."/>
            <person name="Mehta T."/>
            <person name="Neiman D."/>
            <person name="Pearson M."/>
            <person name="Roberts A."/>
            <person name="Saif S."/>
            <person name="Shea T."/>
            <person name="Shenoy N."/>
            <person name="Sisk P."/>
            <person name="Stolte C."/>
            <person name="Sykes S."/>
            <person name="White J."/>
            <person name="Yandava C."/>
            <person name="Haas B."/>
            <person name="Nusbaum C."/>
            <person name="Birren B."/>
        </authorList>
    </citation>
    <scope>NUCLEOTIDE SEQUENCE [LARGE SCALE GENOMIC DNA]</scope>
    <source>
        <strain evidence="14">ATCC 50818</strain>
    </source>
</reference>
<dbReference type="STRING" id="946362.F2UL51"/>
<dbReference type="Pfam" id="PF01217">
    <property type="entry name" value="Clat_adaptor_s"/>
    <property type="match status" value="1"/>
</dbReference>
<feature type="compositionally biased region" description="Low complexity" evidence="12">
    <location>
        <begin position="184"/>
        <end position="209"/>
    </location>
</feature>
<dbReference type="Proteomes" id="UP000007799">
    <property type="component" value="Unassembled WGS sequence"/>
</dbReference>
<name>F2UL51_SALR5</name>
<dbReference type="FunFam" id="2.60.40.1170:FF:000007">
    <property type="entry name" value="Coatomer subunit delta"/>
    <property type="match status" value="1"/>
</dbReference>
<dbReference type="GO" id="GO:0006888">
    <property type="term" value="P:endoplasmic reticulum to Golgi vesicle-mediated transport"/>
    <property type="evidence" value="ECO:0007669"/>
    <property type="project" value="TreeGrafter"/>
</dbReference>
<keyword evidence="4 10" id="KW-0963">Cytoplasm</keyword>
<dbReference type="PROSITE" id="PS51072">
    <property type="entry name" value="MHD"/>
    <property type="match status" value="1"/>
</dbReference>
<evidence type="ECO:0000256" key="2">
    <source>
        <dbReference type="ARBA" id="ARBA00011775"/>
    </source>
</evidence>
<keyword evidence="9 10" id="KW-0968">Cytoplasmic vesicle</keyword>
<evidence type="ECO:0000256" key="6">
    <source>
        <dbReference type="ARBA" id="ARBA00022927"/>
    </source>
</evidence>
<dbReference type="RefSeq" id="XP_004989914.1">
    <property type="nucleotide sequence ID" value="XM_004989857.1"/>
</dbReference>
<dbReference type="EMBL" id="GL832980">
    <property type="protein sequence ID" value="EGD77850.1"/>
    <property type="molecule type" value="Genomic_DNA"/>
</dbReference>
<evidence type="ECO:0000313" key="15">
    <source>
        <dbReference type="Proteomes" id="UP000007799"/>
    </source>
</evidence>
<dbReference type="Gene3D" id="3.30.450.60">
    <property type="match status" value="1"/>
</dbReference>
<dbReference type="GO" id="GO:0030126">
    <property type="term" value="C:COPI vesicle coat"/>
    <property type="evidence" value="ECO:0007669"/>
    <property type="project" value="UniProtKB-UniRule"/>
</dbReference>
<keyword evidence="6 10" id="KW-0653">Protein transport</keyword>
<dbReference type="Gene3D" id="2.60.40.1170">
    <property type="entry name" value="Mu homology domain, subdomain B"/>
    <property type="match status" value="2"/>
</dbReference>
<dbReference type="CDD" id="cd09254">
    <property type="entry name" value="AP_delta-COPI_MHD"/>
    <property type="match status" value="1"/>
</dbReference>
<protein>
    <recommendedName>
        <fullName evidence="10">Coatomer subunit delta</fullName>
    </recommendedName>
</protein>
<dbReference type="OMA" id="VQFRTHP"/>
<dbReference type="OrthoDB" id="10266042at2759"/>
<dbReference type="PANTHER" id="PTHR10121">
    <property type="entry name" value="COATOMER SUBUNIT DELTA"/>
    <property type="match status" value="1"/>
</dbReference>
<comment type="subunit">
    <text evidence="2 10">Oligomeric complex that consists of at least the alpha, beta, beta', gamma, delta, epsilon and zeta subunits.</text>
</comment>
<keyword evidence="8 10" id="KW-0472">Membrane</keyword>
<comment type="subcellular location">
    <subcellularLocation>
        <location evidence="10 11">Cytoplasm</location>
    </subcellularLocation>
    <subcellularLocation>
        <location evidence="10 11">Cytoplasmic vesicle</location>
        <location evidence="10 11">COPI-coated vesicle membrane</location>
        <topology evidence="10 11">Peripheral membrane protein</topology>
        <orientation evidence="10 11">Cytoplasmic side</orientation>
    </subcellularLocation>
    <subcellularLocation>
        <location evidence="10 11">Golgi apparatus membrane</location>
        <topology evidence="10 11">Peripheral membrane protein</topology>
        <orientation evidence="10 11">Cytoplasmic side</orientation>
    </subcellularLocation>
</comment>
<gene>
    <name evidence="14" type="ORF">PTSG_09483</name>
</gene>
<keyword evidence="15" id="KW-1185">Reference proteome</keyword>
<evidence type="ECO:0000256" key="3">
    <source>
        <dbReference type="ARBA" id="ARBA00022448"/>
    </source>
</evidence>
<evidence type="ECO:0000256" key="11">
    <source>
        <dbReference type="RuleBase" id="RU366052"/>
    </source>
</evidence>
<dbReference type="FunCoup" id="F2UL51">
    <property type="interactions" value="1928"/>
</dbReference>
<dbReference type="Pfam" id="PF00928">
    <property type="entry name" value="Adap_comp_sub"/>
    <property type="match status" value="1"/>
</dbReference>
<evidence type="ECO:0000256" key="12">
    <source>
        <dbReference type="SAM" id="MobiDB-lite"/>
    </source>
</evidence>
<dbReference type="GO" id="GO:0006890">
    <property type="term" value="P:retrograde vesicle-mediated transport, Golgi to endoplasmic reticulum"/>
    <property type="evidence" value="ECO:0007669"/>
    <property type="project" value="UniProtKB-UniRule"/>
</dbReference>
<feature type="domain" description="MHD" evidence="13">
    <location>
        <begin position="268"/>
        <end position="508"/>
    </location>
</feature>
<dbReference type="GO" id="GO:0015031">
    <property type="term" value="P:protein transport"/>
    <property type="evidence" value="ECO:0007669"/>
    <property type="project" value="UniProtKB-KW"/>
</dbReference>
<comment type="similarity">
    <text evidence="1 10">Belongs to the adaptor complexes medium subunit family. Delta-COP subfamily.</text>
</comment>
<dbReference type="InParanoid" id="F2UL51"/>
<proteinExistence type="inferred from homology"/>
<dbReference type="KEGG" id="sre:PTSG_09483"/>
<dbReference type="CDD" id="cd14830">
    <property type="entry name" value="Delta_COP_N"/>
    <property type="match status" value="1"/>
</dbReference>
<feature type="compositionally biased region" description="Basic and acidic residues" evidence="12">
    <location>
        <begin position="164"/>
        <end position="174"/>
    </location>
</feature>
<evidence type="ECO:0000313" key="14">
    <source>
        <dbReference type="EMBL" id="EGD77850.1"/>
    </source>
</evidence>
<dbReference type="GeneID" id="16070467"/>
<dbReference type="FunFam" id="3.30.450.60:FF:000003">
    <property type="entry name" value="Coatomer subunit delta"/>
    <property type="match status" value="1"/>
</dbReference>